<evidence type="ECO:0000256" key="4">
    <source>
        <dbReference type="ARBA" id="ARBA00022989"/>
    </source>
</evidence>
<reference evidence="7" key="1">
    <citation type="submission" date="2021-01" db="EMBL/GenBank/DDBJ databases">
        <authorList>
            <person name="Corre E."/>
            <person name="Pelletier E."/>
            <person name="Niang G."/>
            <person name="Scheremetjew M."/>
            <person name="Finn R."/>
            <person name="Kale V."/>
            <person name="Holt S."/>
            <person name="Cochrane G."/>
            <person name="Meng A."/>
            <person name="Brown T."/>
            <person name="Cohen L."/>
        </authorList>
    </citation>
    <scope>NUCLEOTIDE SEQUENCE</scope>
    <source>
        <strain evidence="7">GSO104</strain>
    </source>
</reference>
<keyword evidence="5 6" id="KW-0472">Membrane</keyword>
<dbReference type="PANTHER" id="PTHR48007">
    <property type="entry name" value="LEUCINE-RICH REPEAT RECEPTOR-LIKE PROTEIN KINASE PXC1"/>
    <property type="match status" value="1"/>
</dbReference>
<dbReference type="Pfam" id="PF00560">
    <property type="entry name" value="LRR_1"/>
    <property type="match status" value="2"/>
</dbReference>
<keyword evidence="2 6" id="KW-0812">Transmembrane</keyword>
<dbReference type="FunFam" id="3.80.10.10:FF:000129">
    <property type="entry name" value="Leucine-rich repeat receptor-like kinase"/>
    <property type="match status" value="1"/>
</dbReference>
<evidence type="ECO:0000256" key="6">
    <source>
        <dbReference type="SAM" id="Phobius"/>
    </source>
</evidence>
<dbReference type="PANTHER" id="PTHR48007:SF4">
    <property type="entry name" value="LEUCINE-RICH REPEAT RECEPTOR-LIKE PROTEIN KINASE PXC1"/>
    <property type="match status" value="1"/>
</dbReference>
<dbReference type="Gene3D" id="3.80.10.10">
    <property type="entry name" value="Ribonuclease Inhibitor"/>
    <property type="match status" value="1"/>
</dbReference>
<keyword evidence="3" id="KW-0677">Repeat</keyword>
<dbReference type="SUPFAM" id="SSF52058">
    <property type="entry name" value="L domain-like"/>
    <property type="match status" value="1"/>
</dbReference>
<evidence type="ECO:0008006" key="8">
    <source>
        <dbReference type="Google" id="ProtNLM"/>
    </source>
</evidence>
<comment type="subcellular location">
    <subcellularLocation>
        <location evidence="1">Membrane</location>
    </subcellularLocation>
</comment>
<evidence type="ECO:0000256" key="3">
    <source>
        <dbReference type="ARBA" id="ARBA00022737"/>
    </source>
</evidence>
<dbReference type="InterPro" id="IPR046959">
    <property type="entry name" value="PRK1-6/SRF4-like"/>
</dbReference>
<sequence length="363" mass="40084">MVEEMNFLVSWNVISVPPTYNSMIILFEIFVLAKTLMKKGNKLTGKVPRDLCRSEINSDFFWGIPEDEGRDYCDSIACPVNTAAFEGVFPCKPCTDKYFNPYLGRYGDCIDLNQGDILRKFYEATSISGAWKGDVNWADESIHECRYTGVICDNSGHVISINLQGRGLTGTIPEEIGFLQYLQVLNLADNQLEGFVPSDLRWAPLQELDISGNKLRGIIPPGLCLKPNVNGNGDRGDYNCARFACPIRTYSSTGWYDGDTSICKPCHGNMPYLGQKVCASSMARGTVKGPTLSKSLVPIFVGVTAFVVVMVSIGLASLVHKIRTRRREAELVGMSPNKIGVSSLPGSETVDLNSRYRIDNDDE</sequence>
<protein>
    <recommendedName>
        <fullName evidence="8">Leucine-rich repeat-containing N-terminal plant-type domain-containing protein</fullName>
    </recommendedName>
</protein>
<dbReference type="AlphaFoldDB" id="A0A7S4QML7"/>
<evidence type="ECO:0000256" key="1">
    <source>
        <dbReference type="ARBA" id="ARBA00004370"/>
    </source>
</evidence>
<evidence type="ECO:0000256" key="2">
    <source>
        <dbReference type="ARBA" id="ARBA00022692"/>
    </source>
</evidence>
<proteinExistence type="predicted"/>
<accession>A0A7S4QML7</accession>
<gene>
    <name evidence="7" type="ORF">DBRI00130_LOCUS4128</name>
</gene>
<dbReference type="EMBL" id="HBNS01005083">
    <property type="protein sequence ID" value="CAE4586363.1"/>
    <property type="molecule type" value="Transcribed_RNA"/>
</dbReference>
<dbReference type="GO" id="GO:0016020">
    <property type="term" value="C:membrane"/>
    <property type="evidence" value="ECO:0007669"/>
    <property type="project" value="UniProtKB-SubCell"/>
</dbReference>
<organism evidence="7">
    <name type="scientific">Ditylum brightwellii</name>
    <dbReference type="NCBI Taxonomy" id="49249"/>
    <lineage>
        <taxon>Eukaryota</taxon>
        <taxon>Sar</taxon>
        <taxon>Stramenopiles</taxon>
        <taxon>Ochrophyta</taxon>
        <taxon>Bacillariophyta</taxon>
        <taxon>Mediophyceae</taxon>
        <taxon>Lithodesmiophycidae</taxon>
        <taxon>Lithodesmiales</taxon>
        <taxon>Lithodesmiaceae</taxon>
        <taxon>Ditylum</taxon>
    </lineage>
</organism>
<name>A0A7S4QML7_9STRA</name>
<dbReference type="InterPro" id="IPR001611">
    <property type="entry name" value="Leu-rich_rpt"/>
</dbReference>
<evidence type="ECO:0000256" key="5">
    <source>
        <dbReference type="ARBA" id="ARBA00023136"/>
    </source>
</evidence>
<feature type="transmembrane region" description="Helical" evidence="6">
    <location>
        <begin position="296"/>
        <end position="319"/>
    </location>
</feature>
<dbReference type="InterPro" id="IPR032675">
    <property type="entry name" value="LRR_dom_sf"/>
</dbReference>
<keyword evidence="4 6" id="KW-1133">Transmembrane helix</keyword>
<evidence type="ECO:0000313" key="7">
    <source>
        <dbReference type="EMBL" id="CAE4586363.1"/>
    </source>
</evidence>